<dbReference type="InterPro" id="IPR001227">
    <property type="entry name" value="Ac_transferase_dom_sf"/>
</dbReference>
<dbReference type="OMA" id="LRQNSVM"/>
<dbReference type="InterPro" id="IPR020843">
    <property type="entry name" value="ER"/>
</dbReference>
<evidence type="ECO:0000259" key="12">
    <source>
        <dbReference type="PROSITE" id="PS52019"/>
    </source>
</evidence>
<organism evidence="13 14">
    <name type="scientific">Malassezia globosa (strain ATCC MYA-4612 / CBS 7966)</name>
    <name type="common">Dandruff-associated fungus</name>
    <dbReference type="NCBI Taxonomy" id="425265"/>
    <lineage>
        <taxon>Eukaryota</taxon>
        <taxon>Fungi</taxon>
        <taxon>Dikarya</taxon>
        <taxon>Basidiomycota</taxon>
        <taxon>Ustilaginomycotina</taxon>
        <taxon>Malasseziomycetes</taxon>
        <taxon>Malasseziales</taxon>
        <taxon>Malasseziaceae</taxon>
        <taxon>Malassezia</taxon>
    </lineage>
</organism>
<dbReference type="SMART" id="SM00825">
    <property type="entry name" value="PKS_KS"/>
    <property type="match status" value="1"/>
</dbReference>
<dbReference type="Pfam" id="PF14765">
    <property type="entry name" value="PS-DH"/>
    <property type="match status" value="1"/>
</dbReference>
<dbReference type="InterPro" id="IPR049552">
    <property type="entry name" value="PKS_DH_N"/>
</dbReference>
<dbReference type="InterPro" id="IPR013968">
    <property type="entry name" value="PKS_KR"/>
</dbReference>
<dbReference type="GO" id="GO:0016491">
    <property type="term" value="F:oxidoreductase activity"/>
    <property type="evidence" value="ECO:0007669"/>
    <property type="project" value="InterPro"/>
</dbReference>
<dbReference type="InterPro" id="IPR002364">
    <property type="entry name" value="Quin_OxRdtase/zeta-crystal_CS"/>
</dbReference>
<dbReference type="SUPFAM" id="SSF47336">
    <property type="entry name" value="ACP-like"/>
    <property type="match status" value="1"/>
</dbReference>
<dbReference type="InParanoid" id="A8PW46"/>
<dbReference type="InterPro" id="IPR036736">
    <property type="entry name" value="ACP-like_sf"/>
</dbReference>
<dbReference type="OrthoDB" id="329835at2759"/>
<dbReference type="PROSITE" id="PS52004">
    <property type="entry name" value="KS3_2"/>
    <property type="match status" value="1"/>
</dbReference>
<dbReference type="PROSITE" id="PS00606">
    <property type="entry name" value="KS3_1"/>
    <property type="match status" value="1"/>
</dbReference>
<dbReference type="InterPro" id="IPR016039">
    <property type="entry name" value="Thiolase-like"/>
</dbReference>
<dbReference type="Pfam" id="PF02801">
    <property type="entry name" value="Ketoacyl-synt_C"/>
    <property type="match status" value="1"/>
</dbReference>
<evidence type="ECO:0000256" key="6">
    <source>
        <dbReference type="ARBA" id="ARBA00023268"/>
    </source>
</evidence>
<dbReference type="Pfam" id="PF21089">
    <property type="entry name" value="PKS_DH_N"/>
    <property type="match status" value="1"/>
</dbReference>
<dbReference type="SMART" id="SM00827">
    <property type="entry name" value="PKS_AT"/>
    <property type="match status" value="1"/>
</dbReference>
<dbReference type="InterPro" id="IPR042104">
    <property type="entry name" value="PKS_dehydratase_sf"/>
</dbReference>
<dbReference type="KEGG" id="mgl:MGL_1024"/>
<evidence type="ECO:0000256" key="5">
    <source>
        <dbReference type="ARBA" id="ARBA00023026"/>
    </source>
</evidence>
<evidence type="ECO:0000256" key="7">
    <source>
        <dbReference type="ARBA" id="ARBA00023315"/>
    </source>
</evidence>
<feature type="region of interest" description="N-terminal hotdog fold" evidence="8">
    <location>
        <begin position="923"/>
        <end position="1047"/>
    </location>
</feature>
<dbReference type="RefSeq" id="XP_001731756.1">
    <property type="nucleotide sequence ID" value="XM_001731704.1"/>
</dbReference>
<feature type="domain" description="Carrier" evidence="10">
    <location>
        <begin position="2227"/>
        <end position="2305"/>
    </location>
</feature>
<dbReference type="PROSITE" id="PS52019">
    <property type="entry name" value="PKS_MFAS_DH"/>
    <property type="match status" value="1"/>
</dbReference>
<dbReference type="STRING" id="425265.A8PW46"/>
<feature type="compositionally biased region" description="Low complexity" evidence="9">
    <location>
        <begin position="2315"/>
        <end position="2334"/>
    </location>
</feature>
<dbReference type="EMBL" id="AAYY01000003">
    <property type="protein sequence ID" value="EDP44542.1"/>
    <property type="molecule type" value="Genomic_DNA"/>
</dbReference>
<evidence type="ECO:0000259" key="10">
    <source>
        <dbReference type="PROSITE" id="PS50075"/>
    </source>
</evidence>
<evidence type="ECO:0000256" key="3">
    <source>
        <dbReference type="ARBA" id="ARBA00022679"/>
    </source>
</evidence>
<dbReference type="Pfam" id="PF00109">
    <property type="entry name" value="ketoacyl-synt"/>
    <property type="match status" value="1"/>
</dbReference>
<keyword evidence="3" id="KW-0808">Transferase</keyword>
<dbReference type="InterPro" id="IPR013120">
    <property type="entry name" value="FAR_NAD-bd"/>
</dbReference>
<dbReference type="InterPro" id="IPR049551">
    <property type="entry name" value="PKS_DH_C"/>
</dbReference>
<dbReference type="InterPro" id="IPR010080">
    <property type="entry name" value="Thioester_reductase-like_dom"/>
</dbReference>
<keyword evidence="2" id="KW-0597">Phosphoprotein</keyword>
<evidence type="ECO:0000313" key="14">
    <source>
        <dbReference type="Proteomes" id="UP000008837"/>
    </source>
</evidence>
<dbReference type="PROSITE" id="PS50075">
    <property type="entry name" value="CARRIER"/>
    <property type="match status" value="1"/>
</dbReference>
<feature type="active site" description="Proton donor; for dehydratase activity" evidence="8">
    <location>
        <position position="1131"/>
    </location>
</feature>
<gene>
    <name evidence="13" type="ORF">MGL_1024</name>
</gene>
<dbReference type="Gene3D" id="3.40.50.720">
    <property type="entry name" value="NAD(P)-binding Rossmann-like Domain"/>
    <property type="match status" value="3"/>
</dbReference>
<evidence type="ECO:0000256" key="9">
    <source>
        <dbReference type="SAM" id="MobiDB-lite"/>
    </source>
</evidence>
<keyword evidence="1" id="KW-0596">Phosphopantetheine</keyword>
<reference evidence="13 14" key="1">
    <citation type="journal article" date="2007" name="Proc. Natl. Acad. Sci. U.S.A.">
        <title>Dandruff-associated Malassezia genomes reveal convergent and divergent virulence traits shared with plant and human fungal pathogens.</title>
        <authorList>
            <person name="Xu J."/>
            <person name="Saunders C.W."/>
            <person name="Hu P."/>
            <person name="Grant R.A."/>
            <person name="Boekhout T."/>
            <person name="Kuramae E.E."/>
            <person name="Kronstad J.W."/>
            <person name="Deangelis Y.M."/>
            <person name="Reeder N.L."/>
            <person name="Johnstone K.R."/>
            <person name="Leland M."/>
            <person name="Fieno A.M."/>
            <person name="Begley W.M."/>
            <person name="Sun Y."/>
            <person name="Lacey M.P."/>
            <person name="Chaudhary T."/>
            <person name="Keough T."/>
            <person name="Chu L."/>
            <person name="Sears R."/>
            <person name="Yuan B."/>
            <person name="Dawson T.L.Jr."/>
        </authorList>
    </citation>
    <scope>NUCLEOTIDE SEQUENCE [LARGE SCALE GENOMIC DNA]</scope>
    <source>
        <strain evidence="14">ATCC MYA-4612 / CBS 7966</strain>
    </source>
</reference>
<dbReference type="InterPro" id="IPR020807">
    <property type="entry name" value="PKS_DH"/>
</dbReference>
<dbReference type="InterPro" id="IPR050091">
    <property type="entry name" value="PKS_NRPS_Biosynth_Enz"/>
</dbReference>
<dbReference type="InterPro" id="IPR016036">
    <property type="entry name" value="Malonyl_transacylase_ACP-bd"/>
</dbReference>
<dbReference type="Proteomes" id="UP000008837">
    <property type="component" value="Unassembled WGS sequence"/>
</dbReference>
<dbReference type="InterPro" id="IPR049900">
    <property type="entry name" value="PKS_mFAS_DH"/>
</dbReference>
<name>A8PW46_MALGO</name>
<evidence type="ECO:0000256" key="1">
    <source>
        <dbReference type="ARBA" id="ARBA00022450"/>
    </source>
</evidence>
<evidence type="ECO:0000256" key="4">
    <source>
        <dbReference type="ARBA" id="ARBA00022857"/>
    </source>
</evidence>
<dbReference type="SMART" id="SM00822">
    <property type="entry name" value="PKS_KR"/>
    <property type="match status" value="1"/>
</dbReference>
<dbReference type="InterPro" id="IPR014030">
    <property type="entry name" value="Ketoacyl_synth_N"/>
</dbReference>
<dbReference type="InterPro" id="IPR020841">
    <property type="entry name" value="PKS_Beta-ketoAc_synthase_dom"/>
</dbReference>
<dbReference type="GO" id="GO:0008270">
    <property type="term" value="F:zinc ion binding"/>
    <property type="evidence" value="ECO:0007669"/>
    <property type="project" value="InterPro"/>
</dbReference>
<dbReference type="Pfam" id="PF16197">
    <property type="entry name" value="KAsynt_C_assoc"/>
    <property type="match status" value="1"/>
</dbReference>
<dbReference type="Pfam" id="PF00698">
    <property type="entry name" value="Acyl_transf_1"/>
    <property type="match status" value="1"/>
</dbReference>
<dbReference type="CDD" id="cd00833">
    <property type="entry name" value="PKS"/>
    <property type="match status" value="1"/>
</dbReference>
<dbReference type="InterPro" id="IPR018201">
    <property type="entry name" value="Ketoacyl_synth_AS"/>
</dbReference>
<dbReference type="SUPFAM" id="SSF50129">
    <property type="entry name" value="GroES-like"/>
    <property type="match status" value="1"/>
</dbReference>
<feature type="domain" description="Ketosynthase family 3 (KS3)" evidence="11">
    <location>
        <begin position="11"/>
        <end position="433"/>
    </location>
</feature>
<keyword evidence="6" id="KW-0511">Multifunctional enzyme</keyword>
<dbReference type="GeneID" id="5856061"/>
<dbReference type="CDD" id="cd05195">
    <property type="entry name" value="enoyl_red"/>
    <property type="match status" value="1"/>
</dbReference>
<accession>A8PW46</accession>
<sequence length="2737" mass="299942">MTSQSVDQERPESLSVVGIGLRLPGARDKKEYFELLKEARCAIGRVPSNRWNPDAMTQLGGVPGMVVTDQGGFVDPHTEIDSLEFGISPAEARQLDPHQLMLVEVVFQALEDSGVHYRGTNTGVFVTGSPDVHNLGNDMWDMGPYSATGAAFSMQANRLSYLFDLRGPSVYLDTACSSSITCLHLARAAILRGDCDMAVVAAVNLILAPHASLSFSTLGTLSPSGLCHTFDASADGYSRGEGCTVIILQRTNEAVRMGSHIYSEITGTAINANGKGKSITLPDGPQQKAATYAAYRDAKREPHEAAYVECHGTGTPVGDPIEANAVGEVFTPGREKDDYLRIGSAKTNVGHLEPAAGLVGLIKNCYTLDMGLMLPHLHFKNPSPRIRWDDFLIKVQTETEPLPPNKLSKDGKFIVSLSSFGFGGANSHTVMERVPNDSLTRDVVPLSPQDPMLIAVGALSNRAVSSLSTSVQEAWAETKDPLSASLLARTMTERARGHPNLAFAVGSLNDSLSFSDTVVTSTPDLNPIKAFVFCGQGPQHEDMGRHLYMRFAAFRNSVNASFEMVAKFHRKNFQEEYGLFNPEAEGKVAKTETGDWKVECIVIAITIFQIALFDLWVDLGVKPDVVMGHSVGEIAAMYASGALSHEKAIRTAIARSNALTLLDTVDGQMAALGLSRQEAQKLIERIMKDHQEETGLWVSASNSTNACAVSGKTNLLNAVVKDCEANGVFARLLRVGGPYHSPMVAPCGEPFLKEVYPVIDADVNIPTTRFISTVDGRMHEVGEKLDAQYCWKNVSQPVLFRESIEALNEYRKSQDRGLLIIEVAPHTVLGSYMDEILRAADAERTTIVASARRMNVKKGETREMQVEITQFLTAVGTALQAGVRDFVLYKLYGDQFIDRPMGVNSTLSNLPAYLFLPLKRVPHETSFPEHLRCRPPMPPLSAKAFRINAQTHSWTKGHKIRGTIVFPGAGYAEAALENGARTITHMRILRAFVLEEDGAPKYAQFKLTGVNNGWEFRSSAKGSVDDGGIVFDQLHASGHMSPESTPIGPSNISELFGKNWIEDFDIVMDGETFYQRLRPNGSMHTGAFGLINEVRGSTKREDDYLAFVDVPSDLWSSRETYGMVFHPGLLDSAFLCTWIPALPFDGQKLGVDAFLPNLLDILSVRATAEEIRQVKRIVLHVQTLISNDTDIKHNVLMFDRDTGKTLAFLKGLECKRIKDTARNREGYSESWEPRAFDADPSLMESCAMETSLTSKFLDNMAANDDSGVVAKALERDSVIGSELRDEFFDLPGVSLELGEGLNRLAEKLIESSLRTPRRVFRVIEVYARHRKISMQPLVTAMQRLGIYVDVVRLNVANALRGTDAFLTGPYDVKQAIEDSERTIPASFEIAVVCDVLNETTDIKSTMQAVENLLVPGALAMYVEVKASTPVGKLFYKDAPSSLAALDLQPFGVSPIFSLGYMRRDENAWPAIPTIPTKEVGDPTSMTRALADDELLFYHQFGNEHLIPQAVREHFKSDTPVGKLWIITDDTVEGACAMGIAGTVTNEFMTIKGIYVAVDPSMTRAQRDGLIDMLHEREEEGSLEMFNVIRNGRLYGRRLVKLPDMHPTEFTGHDWVLELIEGETPSVHALAAHAHFPPNPSDHDIIVQTDAVALNFKNVLSAIGLLPAEDCLSEFSGIVREVGAAVTRVRVGDRVMGTSGGVREGIVATASEYAVTKVPENMTPLQAAAFPIAYGTVWHGLVQLAQIRAGETILIHAAAGGVGLCAIQIAKRHGLEVFCTVSSKEKRDYIHNHLGVPYENMANSRSVAEWTQGSRDWLAKRGKQGFDVVLNSLQGAALQAGIDVLAHLGRFVDISKRDHLAGNPMSMSGFLKAINYIAVELGLLGRYAPTRMASLLDEIADVHRAAPFKCIYNHAFNGVEGLLRSYELMESGKHIGKIVTDLSECCVPTKKQLLWNPNKTYDPRKSYVLVGGCGGLGPRLVQFLINYGARNIVVTGRRGQISRSDRLALERLVRDPAFPHVTIKIMAADALKPEAMKDVMATANSLGPIGGVFLMSVVLRDDQFMNMDKEKFETVMNSKVGALKVLERTINVNNLDFLFLFSSTAALFFNPGQTNYNAAQAYFNRYAREHKNVVSYAVPAISDIGVYAEMRARSNNAALKIMDALACTSRELCEYIAQALGRCMMGGSNHEGYFIQTMDWEIMQEISPANAWSISHLIEHHDDEGDNDEDEEEGADPVGVLLGKLLNVDIATVDDTMFLSTLGLDSLSASKLSAILLAEYGTTVTQLQLLGPVSVDSLRQIVAESQGDGKGEEEAAAAPTKKSKPSTPSSAAVKPQDGKANVAASNKIDVSALKNFDYASEPEKLDDLPPSLLGLVPFDAKVMQPESELRILVTGATGFMGATVLEAVLESFPRAQVTALVRGSVEGGMDRIKDVATKRHLKTLKHMDRVKTVLGDASKPKLGISNAEYARLASELDLIVHAGGKADHLMGYQTIVGDNVISTREVLRLASEQKVKAVLNIGSTNMWLTFSDKKVNDEVVNEDVDLDELRTGLFNGYSQSKWVAEQLCERAKKRGVPVVTVRPGALGGNARSTYVPNEDSFLWRMYNGCRQLGCAPDSQSSAFTETPADWFSDILGKLMSTPRTWESGYNAFHIRNDRLVRMDNVPTRPGETKPKIVPHDDWVDAVYKEASNPHSTNPLTPLRHFIAKGQLAHLPHFDQTRTREMLGDQWVECPPYNF</sequence>
<dbReference type="PROSITE" id="PS01162">
    <property type="entry name" value="QOR_ZETA_CRYSTAL"/>
    <property type="match status" value="1"/>
</dbReference>
<evidence type="ECO:0000256" key="2">
    <source>
        <dbReference type="ARBA" id="ARBA00022553"/>
    </source>
</evidence>
<evidence type="ECO:0000313" key="13">
    <source>
        <dbReference type="EMBL" id="EDP44542.1"/>
    </source>
</evidence>
<dbReference type="VEuPathDB" id="FungiDB:MGL_1024"/>
<dbReference type="SMART" id="SM00829">
    <property type="entry name" value="PKS_ER"/>
    <property type="match status" value="1"/>
</dbReference>
<protein>
    <submittedName>
        <fullName evidence="13">Hypothetical polyketide synthase</fullName>
    </submittedName>
</protein>
<dbReference type="InterPro" id="IPR013149">
    <property type="entry name" value="ADH-like_C"/>
</dbReference>
<dbReference type="Gene3D" id="3.40.366.10">
    <property type="entry name" value="Malonyl-Coenzyme A Acyl Carrier Protein, domain 2"/>
    <property type="match status" value="1"/>
</dbReference>
<keyword evidence="7" id="KW-0012">Acyltransferase</keyword>
<dbReference type="Gene3D" id="3.40.47.10">
    <property type="match status" value="1"/>
</dbReference>
<dbReference type="GO" id="GO:0004315">
    <property type="term" value="F:3-oxoacyl-[acyl-carrier-protein] synthase activity"/>
    <property type="evidence" value="ECO:0007669"/>
    <property type="project" value="InterPro"/>
</dbReference>
<keyword evidence="4" id="KW-0521">NADP</keyword>
<dbReference type="InterPro" id="IPR016035">
    <property type="entry name" value="Acyl_Trfase/lysoPLipase"/>
</dbReference>
<dbReference type="GO" id="GO:0004312">
    <property type="term" value="F:fatty acid synthase activity"/>
    <property type="evidence" value="ECO:0007669"/>
    <property type="project" value="TreeGrafter"/>
</dbReference>
<dbReference type="PANTHER" id="PTHR43775">
    <property type="entry name" value="FATTY ACID SYNTHASE"/>
    <property type="match status" value="1"/>
</dbReference>
<comment type="caution">
    <text evidence="13">The sequence shown here is derived from an EMBL/GenBank/DDBJ whole genome shotgun (WGS) entry which is preliminary data.</text>
</comment>
<dbReference type="SUPFAM" id="SSF53901">
    <property type="entry name" value="Thiolase-like"/>
    <property type="match status" value="1"/>
</dbReference>
<feature type="region of interest" description="C-terminal hotdog fold" evidence="8">
    <location>
        <begin position="1065"/>
        <end position="1223"/>
    </location>
</feature>
<dbReference type="Pfam" id="PF07993">
    <property type="entry name" value="NAD_binding_4"/>
    <property type="match status" value="1"/>
</dbReference>
<keyword evidence="5" id="KW-0843">Virulence</keyword>
<dbReference type="PANTHER" id="PTHR43775:SF37">
    <property type="entry name" value="SI:DKEY-61P9.11"/>
    <property type="match status" value="1"/>
</dbReference>
<dbReference type="InterPro" id="IPR014031">
    <property type="entry name" value="Ketoacyl_synth_C"/>
</dbReference>
<dbReference type="NCBIfam" id="TIGR01746">
    <property type="entry name" value="Thioester-redct"/>
    <property type="match status" value="1"/>
</dbReference>
<feature type="domain" description="PKS/mFAS DH" evidence="12">
    <location>
        <begin position="923"/>
        <end position="1223"/>
    </location>
</feature>
<evidence type="ECO:0000259" key="11">
    <source>
        <dbReference type="PROSITE" id="PS52004"/>
    </source>
</evidence>
<dbReference type="InterPro" id="IPR011032">
    <property type="entry name" value="GroES-like_sf"/>
</dbReference>
<dbReference type="InterPro" id="IPR036291">
    <property type="entry name" value="NAD(P)-bd_dom_sf"/>
</dbReference>
<evidence type="ECO:0000256" key="8">
    <source>
        <dbReference type="PROSITE-ProRule" id="PRU01363"/>
    </source>
</evidence>
<feature type="region of interest" description="Disordered" evidence="9">
    <location>
        <begin position="2303"/>
        <end position="2339"/>
    </location>
</feature>
<dbReference type="SUPFAM" id="SSF55048">
    <property type="entry name" value="Probable ACP-binding domain of malonyl-CoA ACP transacylase"/>
    <property type="match status" value="1"/>
</dbReference>
<dbReference type="GO" id="GO:0044550">
    <property type="term" value="P:secondary metabolite biosynthetic process"/>
    <property type="evidence" value="ECO:0007669"/>
    <property type="project" value="UniProtKB-ARBA"/>
</dbReference>
<dbReference type="InterPro" id="IPR009081">
    <property type="entry name" value="PP-bd_ACP"/>
</dbReference>
<dbReference type="InterPro" id="IPR014043">
    <property type="entry name" value="Acyl_transferase_dom"/>
</dbReference>
<dbReference type="GO" id="GO:0006633">
    <property type="term" value="P:fatty acid biosynthetic process"/>
    <property type="evidence" value="ECO:0007669"/>
    <property type="project" value="InterPro"/>
</dbReference>
<dbReference type="Pfam" id="PF08659">
    <property type="entry name" value="KR"/>
    <property type="match status" value="1"/>
</dbReference>
<dbReference type="SMART" id="SM00826">
    <property type="entry name" value="PKS_DH"/>
    <property type="match status" value="1"/>
</dbReference>
<dbReference type="SUPFAM" id="SSF51735">
    <property type="entry name" value="NAD(P)-binding Rossmann-fold domains"/>
    <property type="match status" value="3"/>
</dbReference>
<proteinExistence type="predicted"/>
<dbReference type="Pfam" id="PF00107">
    <property type="entry name" value="ADH_zinc_N"/>
    <property type="match status" value="1"/>
</dbReference>
<dbReference type="InterPro" id="IPR032821">
    <property type="entry name" value="PKS_assoc"/>
</dbReference>
<dbReference type="Gene3D" id="3.10.129.110">
    <property type="entry name" value="Polyketide synthase dehydratase"/>
    <property type="match status" value="1"/>
</dbReference>
<dbReference type="SUPFAM" id="SSF52151">
    <property type="entry name" value="FabD/lysophospholipase-like"/>
    <property type="match status" value="1"/>
</dbReference>
<keyword evidence="14" id="KW-1185">Reference proteome</keyword>
<dbReference type="Gene3D" id="3.90.180.10">
    <property type="entry name" value="Medium-chain alcohol dehydrogenases, catalytic domain"/>
    <property type="match status" value="1"/>
</dbReference>
<feature type="active site" description="Proton acceptor; for dehydratase activity" evidence="8">
    <location>
        <position position="958"/>
    </location>
</feature>
<dbReference type="InterPro" id="IPR057326">
    <property type="entry name" value="KR_dom"/>
</dbReference>